<dbReference type="CDD" id="cd03876">
    <property type="entry name" value="M28_SGAP_like"/>
    <property type="match status" value="1"/>
</dbReference>
<dbReference type="Gene3D" id="3.40.630.10">
    <property type="entry name" value="Zn peptidases"/>
    <property type="match status" value="1"/>
</dbReference>
<evidence type="ECO:0000259" key="12">
    <source>
        <dbReference type="Pfam" id="PF02225"/>
    </source>
</evidence>
<gene>
    <name evidence="14" type="ORF">AMATHDRAFT_151509</name>
</gene>
<accession>A0A2A9NHG4</accession>
<name>A0A2A9NHG4_9AGAR</name>
<dbReference type="GO" id="GO:0046872">
    <property type="term" value="F:metal ion binding"/>
    <property type="evidence" value="ECO:0007669"/>
    <property type="project" value="UniProtKB-KW"/>
</dbReference>
<comment type="similarity">
    <text evidence="2">Belongs to the peptidase M28 family. M28B subfamily.</text>
</comment>
<dbReference type="GO" id="GO:0006508">
    <property type="term" value="P:proteolysis"/>
    <property type="evidence" value="ECO:0007669"/>
    <property type="project" value="UniProtKB-KW"/>
</dbReference>
<dbReference type="AlphaFoldDB" id="A0A2A9NHG4"/>
<dbReference type="Proteomes" id="UP000242287">
    <property type="component" value="Unassembled WGS sequence"/>
</dbReference>
<dbReference type="InterPro" id="IPR041756">
    <property type="entry name" value="M28_SGAP-like"/>
</dbReference>
<evidence type="ECO:0000256" key="4">
    <source>
        <dbReference type="ARBA" id="ARBA00022438"/>
    </source>
</evidence>
<dbReference type="Pfam" id="PF04389">
    <property type="entry name" value="Peptidase_M28"/>
    <property type="match status" value="1"/>
</dbReference>
<evidence type="ECO:0000259" key="13">
    <source>
        <dbReference type="Pfam" id="PF04389"/>
    </source>
</evidence>
<evidence type="ECO:0000313" key="14">
    <source>
        <dbReference type="EMBL" id="PFH47687.1"/>
    </source>
</evidence>
<comment type="similarity">
    <text evidence="3">Belongs to the peptidase M28 family. M28A subfamily.</text>
</comment>
<dbReference type="InterPro" id="IPR046450">
    <property type="entry name" value="PA_dom_sf"/>
</dbReference>
<dbReference type="EC" id="3.4.-.-" evidence="10"/>
<feature type="domain" description="PA" evidence="12">
    <location>
        <begin position="113"/>
        <end position="202"/>
    </location>
</feature>
<evidence type="ECO:0000256" key="8">
    <source>
        <dbReference type="ARBA" id="ARBA00022801"/>
    </source>
</evidence>
<keyword evidence="8 10" id="KW-0378">Hydrolase</keyword>
<feature type="domain" description="Peptidase M28" evidence="13">
    <location>
        <begin position="229"/>
        <end position="435"/>
    </location>
</feature>
<comment type="cofactor">
    <cofactor evidence="1">
        <name>Zn(2+)</name>
        <dbReference type="ChEBI" id="CHEBI:29105"/>
    </cofactor>
</comment>
<evidence type="ECO:0000313" key="15">
    <source>
        <dbReference type="Proteomes" id="UP000242287"/>
    </source>
</evidence>
<evidence type="ECO:0000256" key="1">
    <source>
        <dbReference type="ARBA" id="ARBA00001947"/>
    </source>
</evidence>
<dbReference type="SUPFAM" id="SSF52025">
    <property type="entry name" value="PA domain"/>
    <property type="match status" value="1"/>
</dbReference>
<keyword evidence="15" id="KW-1185">Reference proteome</keyword>
<organism evidence="14 15">
    <name type="scientific">Amanita thiersii Skay4041</name>
    <dbReference type="NCBI Taxonomy" id="703135"/>
    <lineage>
        <taxon>Eukaryota</taxon>
        <taxon>Fungi</taxon>
        <taxon>Dikarya</taxon>
        <taxon>Basidiomycota</taxon>
        <taxon>Agaricomycotina</taxon>
        <taxon>Agaricomycetes</taxon>
        <taxon>Agaricomycetidae</taxon>
        <taxon>Agaricales</taxon>
        <taxon>Pluteineae</taxon>
        <taxon>Amanitaceae</taxon>
        <taxon>Amanita</taxon>
    </lineage>
</organism>
<evidence type="ECO:0000256" key="11">
    <source>
        <dbReference type="SAM" id="MobiDB-lite"/>
    </source>
</evidence>
<keyword evidence="9 10" id="KW-0862">Zinc</keyword>
<dbReference type="FunFam" id="3.40.630.10:FF:000054">
    <property type="entry name" value="Peptide hydrolase"/>
    <property type="match status" value="1"/>
</dbReference>
<dbReference type="PANTHER" id="PTHR12147:SF26">
    <property type="entry name" value="PEPTIDASE M28 DOMAIN-CONTAINING PROTEIN"/>
    <property type="match status" value="1"/>
</dbReference>
<dbReference type="OrthoDB" id="10013407at2759"/>
<protein>
    <recommendedName>
        <fullName evidence="10">Peptide hydrolase</fullName>
        <ecNumber evidence="10">3.4.-.-</ecNumber>
    </recommendedName>
</protein>
<dbReference type="Gene3D" id="3.50.30.30">
    <property type="match status" value="1"/>
</dbReference>
<evidence type="ECO:0000256" key="10">
    <source>
        <dbReference type="RuleBase" id="RU361240"/>
    </source>
</evidence>
<evidence type="ECO:0000256" key="7">
    <source>
        <dbReference type="ARBA" id="ARBA00022729"/>
    </source>
</evidence>
<keyword evidence="4" id="KW-0031">Aminopeptidase</keyword>
<dbReference type="GO" id="GO:0008235">
    <property type="term" value="F:metalloexopeptidase activity"/>
    <property type="evidence" value="ECO:0007669"/>
    <property type="project" value="InterPro"/>
</dbReference>
<keyword evidence="6 10" id="KW-0479">Metal-binding</keyword>
<dbReference type="InterPro" id="IPR003137">
    <property type="entry name" value="PA_domain"/>
</dbReference>
<evidence type="ECO:0000256" key="6">
    <source>
        <dbReference type="ARBA" id="ARBA00022723"/>
    </source>
</evidence>
<dbReference type="STRING" id="703135.A0A2A9NHG4"/>
<dbReference type="PANTHER" id="PTHR12147">
    <property type="entry name" value="METALLOPEPTIDASE M28 FAMILY MEMBER"/>
    <property type="match status" value="1"/>
</dbReference>
<dbReference type="InterPro" id="IPR007484">
    <property type="entry name" value="Peptidase_M28"/>
</dbReference>
<evidence type="ECO:0000256" key="5">
    <source>
        <dbReference type="ARBA" id="ARBA00022670"/>
    </source>
</evidence>
<keyword evidence="5 10" id="KW-0645">Protease</keyword>
<dbReference type="InterPro" id="IPR045175">
    <property type="entry name" value="M28_fam"/>
</dbReference>
<keyword evidence="7" id="KW-0732">Signal</keyword>
<evidence type="ECO:0000256" key="2">
    <source>
        <dbReference type="ARBA" id="ARBA00005634"/>
    </source>
</evidence>
<proteinExistence type="inferred from homology"/>
<dbReference type="SUPFAM" id="SSF53187">
    <property type="entry name" value="Zn-dependent exopeptidases"/>
    <property type="match status" value="1"/>
</dbReference>
<evidence type="ECO:0000256" key="3">
    <source>
        <dbReference type="ARBA" id="ARBA00005957"/>
    </source>
</evidence>
<sequence length="483" mass="51570">MALSAEFVRGGVPNNPPVSSESLTKTITDTNLLKHAHKLAEFANLSNGTRVFGSPGHNATVQYIKDKLDATGFYDIVLQTFPYMYSYGTAQFSVNGEPYSIRWIKYGPAGQANATLVPISNLGCNSSDFTVDVSGKIAIISRGQCDLGIKVALAGAAGASGVIIYNNVTETLQRHSLTELSRPDIGPYVPCGVISVTDGQALLQKINAGGTLTGSLTVEATTEQRYTSNVLATTKSGDQKNVVMAGGHTDSVPPGPGINDNGSGSMGILEIALQLARFNITNAVRFGFWTAEEYGGIGSNYYTSSLTTEEQQEIALYLNFDMIASPNFGYFIYDGDGSAFNLTGPSGSDAIEHVFEDYYKAVGIVTAGRELFGRSDYDSFFKLEIPFGGIDTGAEEIKSEEEASRWGGQANIAYDPCYHQSCDTVQNLNATAWVANTKAGGHAIATFARSLEGIPRPRNSTSRLALPKGQLRARGCGHEILSM</sequence>
<dbReference type="EMBL" id="KZ302097">
    <property type="protein sequence ID" value="PFH47687.1"/>
    <property type="molecule type" value="Genomic_DNA"/>
</dbReference>
<dbReference type="Pfam" id="PF02225">
    <property type="entry name" value="PA"/>
    <property type="match status" value="1"/>
</dbReference>
<dbReference type="GO" id="GO:0004177">
    <property type="term" value="F:aminopeptidase activity"/>
    <property type="evidence" value="ECO:0007669"/>
    <property type="project" value="UniProtKB-KW"/>
</dbReference>
<reference evidence="14 15" key="1">
    <citation type="submission" date="2014-02" db="EMBL/GenBank/DDBJ databases">
        <title>Transposable element dynamics among asymbiotic and ectomycorrhizal Amanita fungi.</title>
        <authorList>
            <consortium name="DOE Joint Genome Institute"/>
            <person name="Hess J."/>
            <person name="Skrede I."/>
            <person name="Wolfe B."/>
            <person name="LaButti K."/>
            <person name="Ohm R.A."/>
            <person name="Grigoriev I.V."/>
            <person name="Pringle A."/>
        </authorList>
    </citation>
    <scope>NUCLEOTIDE SEQUENCE [LARGE SCALE GENOMIC DNA]</scope>
    <source>
        <strain evidence="14 15">SKay4041</strain>
    </source>
</reference>
<feature type="region of interest" description="Disordered" evidence="11">
    <location>
        <begin position="1"/>
        <end position="21"/>
    </location>
</feature>
<evidence type="ECO:0000256" key="9">
    <source>
        <dbReference type="ARBA" id="ARBA00022833"/>
    </source>
</evidence>